<accession>A0A154WES5</accession>
<keyword evidence="2 3" id="KW-0732">Signal</keyword>
<evidence type="ECO:0000256" key="1">
    <source>
        <dbReference type="ARBA" id="ARBA00007162"/>
    </source>
</evidence>
<evidence type="ECO:0000313" key="4">
    <source>
        <dbReference type="EMBL" id="KZD12012.1"/>
    </source>
</evidence>
<feature type="signal peptide" evidence="3">
    <location>
        <begin position="1"/>
        <end position="23"/>
    </location>
</feature>
<dbReference type="Pfam" id="PF12974">
    <property type="entry name" value="Phosphonate-bd"/>
    <property type="match status" value="1"/>
</dbReference>
<dbReference type="AlphaFoldDB" id="A0A154WES5"/>
<gene>
    <name evidence="4" type="ORF">AUP43_17735</name>
</gene>
<dbReference type="InterPro" id="IPR005770">
    <property type="entry name" value="PhnD"/>
</dbReference>
<dbReference type="RefSeq" id="WP_067553342.1">
    <property type="nucleotide sequence ID" value="NZ_LPXN01000064.1"/>
</dbReference>
<dbReference type="EMBL" id="LPXN01000064">
    <property type="protein sequence ID" value="KZD12012.1"/>
    <property type="molecule type" value="Genomic_DNA"/>
</dbReference>
<dbReference type="Gene3D" id="1.20.58.90">
    <property type="match status" value="1"/>
</dbReference>
<dbReference type="NCBIfam" id="TIGR03431">
    <property type="entry name" value="PhnD"/>
    <property type="match status" value="1"/>
</dbReference>
<feature type="chain" id="PRO_5007602389" evidence="3">
    <location>
        <begin position="24"/>
        <end position="328"/>
    </location>
</feature>
<sequence>MLRKFLAGAVVAATALTAGAVSAQDMKELNFGIISTESSQNLKTVWQPFLADMEKKLGMKVNAYFAPDYAGIIEGMRFKKVDIAWYGNKSAMEAVDRANGEIFVQTVAADGSAGYYSMIIAHKDVPVNNLEDLVKDGKAYTFGNGDPNSTSGFLVPSYYVFALNNIDAKQHFKRMVTANHETNALAVANKQVDLATNNTESMDRIKQNFPEKYAQIKEIWRSPLIPSDPIVWRADLPAEMKGKIKTFFMDYGVKGSNVEAEKKVLAGLSWGPFRESSNDQLIPIRQLELFRTKTRIENDDKMAADEKQKKLAEINAQLDELNKKSKTN</sequence>
<dbReference type="OrthoDB" id="9802896at2"/>
<organism evidence="4 5">
    <name type="scientific">Oceanibaculum pacificum</name>
    <dbReference type="NCBI Taxonomy" id="580166"/>
    <lineage>
        <taxon>Bacteria</taxon>
        <taxon>Pseudomonadati</taxon>
        <taxon>Pseudomonadota</taxon>
        <taxon>Alphaproteobacteria</taxon>
        <taxon>Rhodospirillales</taxon>
        <taxon>Oceanibaculaceae</taxon>
        <taxon>Oceanibaculum</taxon>
    </lineage>
</organism>
<evidence type="ECO:0000313" key="5">
    <source>
        <dbReference type="Proteomes" id="UP000076400"/>
    </source>
</evidence>
<protein>
    <submittedName>
        <fullName evidence="4">Phosphonate ABC transporter substrate-binding protein</fullName>
    </submittedName>
</protein>
<evidence type="ECO:0000256" key="2">
    <source>
        <dbReference type="ARBA" id="ARBA00022729"/>
    </source>
</evidence>
<dbReference type="InterPro" id="IPR017797">
    <property type="entry name" value="Phosphnate-bd"/>
</dbReference>
<dbReference type="PANTHER" id="PTHR35841">
    <property type="entry name" value="PHOSPHONATES-BINDING PERIPLASMIC PROTEIN"/>
    <property type="match status" value="1"/>
</dbReference>
<dbReference type="NCBIfam" id="TIGR01098">
    <property type="entry name" value="3A0109s03R"/>
    <property type="match status" value="1"/>
</dbReference>
<proteinExistence type="inferred from homology"/>
<keyword evidence="5" id="KW-1185">Reference proteome</keyword>
<reference evidence="4 5" key="1">
    <citation type="submission" date="2015-12" db="EMBL/GenBank/DDBJ databases">
        <title>Genome sequence of Oceanibaculum pacificum MCCC 1A02656.</title>
        <authorList>
            <person name="Lu L."/>
            <person name="Lai Q."/>
            <person name="Shao Z."/>
            <person name="Qian P."/>
        </authorList>
    </citation>
    <scope>NUCLEOTIDE SEQUENCE [LARGE SCALE GENOMIC DNA]</scope>
    <source>
        <strain evidence="4 5">MCCC 1A02656</strain>
    </source>
</reference>
<dbReference type="GO" id="GO:0043190">
    <property type="term" value="C:ATP-binding cassette (ABC) transporter complex"/>
    <property type="evidence" value="ECO:0007669"/>
    <property type="project" value="InterPro"/>
</dbReference>
<dbReference type="Proteomes" id="UP000076400">
    <property type="component" value="Unassembled WGS sequence"/>
</dbReference>
<dbReference type="STRING" id="580166.AUP43_17735"/>
<comment type="caution">
    <text evidence="4">The sequence shown here is derived from an EMBL/GenBank/DDBJ whole genome shotgun (WGS) entry which is preliminary data.</text>
</comment>
<dbReference type="GO" id="GO:0055085">
    <property type="term" value="P:transmembrane transport"/>
    <property type="evidence" value="ECO:0007669"/>
    <property type="project" value="InterPro"/>
</dbReference>
<comment type="similarity">
    <text evidence="1">Belongs to the phosphate/phosphite/phosphonate binding protein family.</text>
</comment>
<dbReference type="SUPFAM" id="SSF53850">
    <property type="entry name" value="Periplasmic binding protein-like II"/>
    <property type="match status" value="1"/>
</dbReference>
<evidence type="ECO:0000256" key="3">
    <source>
        <dbReference type="SAM" id="SignalP"/>
    </source>
</evidence>
<dbReference type="Gene3D" id="3.40.190.10">
    <property type="entry name" value="Periplasmic binding protein-like II"/>
    <property type="match status" value="2"/>
</dbReference>
<dbReference type="CDD" id="cd13575">
    <property type="entry name" value="PBP2_PnhD"/>
    <property type="match status" value="1"/>
</dbReference>
<dbReference type="GO" id="GO:0015716">
    <property type="term" value="P:organic phosphonate transport"/>
    <property type="evidence" value="ECO:0007669"/>
    <property type="project" value="InterPro"/>
</dbReference>
<name>A0A154WES5_9PROT</name>
<dbReference type="PANTHER" id="PTHR35841:SF1">
    <property type="entry name" value="PHOSPHONATES-BINDING PERIPLASMIC PROTEIN"/>
    <property type="match status" value="1"/>
</dbReference>